<keyword evidence="2" id="KW-1133">Transmembrane helix</keyword>
<dbReference type="AlphaFoldDB" id="A0A9D4BPI1"/>
<evidence type="ECO:0000256" key="1">
    <source>
        <dbReference type="SAM" id="MobiDB-lite"/>
    </source>
</evidence>
<sequence>MEVVVCRLCEGSKHALCVSNVMDLSTAKVSISQSSNAPSSELSTSVESDSMMTETKDSKHEFPAVGVCIGVSVGIVFIGVAIVAIVILRKRGVLRCKMNTNTDKPNVGEEREIDDEKKLDNPVDNHSCFILEIVPQSYETNADHF</sequence>
<name>A0A9D4BPI1_DREPO</name>
<dbReference type="EMBL" id="JAIWYP010000015">
    <property type="protein sequence ID" value="KAH3702588.1"/>
    <property type="molecule type" value="Genomic_DNA"/>
</dbReference>
<evidence type="ECO:0000256" key="2">
    <source>
        <dbReference type="SAM" id="Phobius"/>
    </source>
</evidence>
<evidence type="ECO:0000313" key="3">
    <source>
        <dbReference type="EMBL" id="KAH3702588.1"/>
    </source>
</evidence>
<dbReference type="Proteomes" id="UP000828390">
    <property type="component" value="Unassembled WGS sequence"/>
</dbReference>
<accession>A0A9D4BPI1</accession>
<reference evidence="3" key="2">
    <citation type="submission" date="2020-11" db="EMBL/GenBank/DDBJ databases">
        <authorList>
            <person name="McCartney M.A."/>
            <person name="Auch B."/>
            <person name="Kono T."/>
            <person name="Mallez S."/>
            <person name="Becker A."/>
            <person name="Gohl D.M."/>
            <person name="Silverstein K.A.T."/>
            <person name="Koren S."/>
            <person name="Bechman K.B."/>
            <person name="Herman A."/>
            <person name="Abrahante J.E."/>
            <person name="Garbe J."/>
        </authorList>
    </citation>
    <scope>NUCLEOTIDE SEQUENCE</scope>
    <source>
        <strain evidence="3">Duluth1</strain>
        <tissue evidence="3">Whole animal</tissue>
    </source>
</reference>
<protein>
    <submittedName>
        <fullName evidence="3">Uncharacterized protein</fullName>
    </submittedName>
</protein>
<keyword evidence="4" id="KW-1185">Reference proteome</keyword>
<reference evidence="3" key="1">
    <citation type="journal article" date="2019" name="bioRxiv">
        <title>The Genome of the Zebra Mussel, Dreissena polymorpha: A Resource for Invasive Species Research.</title>
        <authorList>
            <person name="McCartney M.A."/>
            <person name="Auch B."/>
            <person name="Kono T."/>
            <person name="Mallez S."/>
            <person name="Zhang Y."/>
            <person name="Obille A."/>
            <person name="Becker A."/>
            <person name="Abrahante J.E."/>
            <person name="Garbe J."/>
            <person name="Badalamenti J.P."/>
            <person name="Herman A."/>
            <person name="Mangelson H."/>
            <person name="Liachko I."/>
            <person name="Sullivan S."/>
            <person name="Sone E.D."/>
            <person name="Koren S."/>
            <person name="Silverstein K.A.T."/>
            <person name="Beckman K.B."/>
            <person name="Gohl D.M."/>
        </authorList>
    </citation>
    <scope>NUCLEOTIDE SEQUENCE</scope>
    <source>
        <strain evidence="3">Duluth1</strain>
        <tissue evidence="3">Whole animal</tissue>
    </source>
</reference>
<keyword evidence="2" id="KW-0812">Transmembrane</keyword>
<organism evidence="3 4">
    <name type="scientific">Dreissena polymorpha</name>
    <name type="common">Zebra mussel</name>
    <name type="synonym">Mytilus polymorpha</name>
    <dbReference type="NCBI Taxonomy" id="45954"/>
    <lineage>
        <taxon>Eukaryota</taxon>
        <taxon>Metazoa</taxon>
        <taxon>Spiralia</taxon>
        <taxon>Lophotrochozoa</taxon>
        <taxon>Mollusca</taxon>
        <taxon>Bivalvia</taxon>
        <taxon>Autobranchia</taxon>
        <taxon>Heteroconchia</taxon>
        <taxon>Euheterodonta</taxon>
        <taxon>Imparidentia</taxon>
        <taxon>Neoheterodontei</taxon>
        <taxon>Myida</taxon>
        <taxon>Dreissenoidea</taxon>
        <taxon>Dreissenidae</taxon>
        <taxon>Dreissena</taxon>
    </lineage>
</organism>
<feature type="region of interest" description="Disordered" evidence="1">
    <location>
        <begin position="35"/>
        <end position="54"/>
    </location>
</feature>
<feature type="transmembrane region" description="Helical" evidence="2">
    <location>
        <begin position="62"/>
        <end position="88"/>
    </location>
</feature>
<gene>
    <name evidence="3" type="ORF">DPMN_077612</name>
</gene>
<evidence type="ECO:0000313" key="4">
    <source>
        <dbReference type="Proteomes" id="UP000828390"/>
    </source>
</evidence>
<feature type="compositionally biased region" description="Low complexity" evidence="1">
    <location>
        <begin position="39"/>
        <end position="50"/>
    </location>
</feature>
<proteinExistence type="predicted"/>
<comment type="caution">
    <text evidence="3">The sequence shown here is derived from an EMBL/GenBank/DDBJ whole genome shotgun (WGS) entry which is preliminary data.</text>
</comment>
<keyword evidence="2" id="KW-0472">Membrane</keyword>